<accession>A0AAD5YJQ5</accession>
<dbReference type="EMBL" id="JANAWD010000001">
    <property type="protein sequence ID" value="KAJ3492326.1"/>
    <property type="molecule type" value="Genomic_DNA"/>
</dbReference>
<dbReference type="SUPFAM" id="SSF52047">
    <property type="entry name" value="RNI-like"/>
    <property type="match status" value="1"/>
</dbReference>
<keyword evidence="2" id="KW-1185">Reference proteome</keyword>
<dbReference type="AlphaFoldDB" id="A0AAD5YJQ5"/>
<comment type="caution">
    <text evidence="1">The sequence shown here is derived from an EMBL/GenBank/DDBJ whole genome shotgun (WGS) entry which is preliminary data.</text>
</comment>
<dbReference type="Gene3D" id="3.80.10.10">
    <property type="entry name" value="Ribonuclease Inhibitor"/>
    <property type="match status" value="1"/>
</dbReference>
<evidence type="ECO:0000313" key="1">
    <source>
        <dbReference type="EMBL" id="KAJ3492326.1"/>
    </source>
</evidence>
<evidence type="ECO:0000313" key="2">
    <source>
        <dbReference type="Proteomes" id="UP001212997"/>
    </source>
</evidence>
<dbReference type="InterPro" id="IPR032675">
    <property type="entry name" value="LRR_dom_sf"/>
</dbReference>
<evidence type="ECO:0008006" key="3">
    <source>
        <dbReference type="Google" id="ProtNLM"/>
    </source>
</evidence>
<protein>
    <recommendedName>
        <fullName evidence="3">F-box domain-containing protein</fullName>
    </recommendedName>
</protein>
<proteinExistence type="predicted"/>
<organism evidence="1 2">
    <name type="scientific">Meripilus lineatus</name>
    <dbReference type="NCBI Taxonomy" id="2056292"/>
    <lineage>
        <taxon>Eukaryota</taxon>
        <taxon>Fungi</taxon>
        <taxon>Dikarya</taxon>
        <taxon>Basidiomycota</taxon>
        <taxon>Agaricomycotina</taxon>
        <taxon>Agaricomycetes</taxon>
        <taxon>Polyporales</taxon>
        <taxon>Meripilaceae</taxon>
        <taxon>Meripilus</taxon>
    </lineage>
</organism>
<name>A0AAD5YJQ5_9APHY</name>
<gene>
    <name evidence="1" type="ORF">NLI96_g5</name>
</gene>
<dbReference type="Proteomes" id="UP001212997">
    <property type="component" value="Unassembled WGS sequence"/>
</dbReference>
<reference evidence="1" key="1">
    <citation type="submission" date="2022-07" db="EMBL/GenBank/DDBJ databases">
        <title>Genome Sequence of Physisporinus lineatus.</title>
        <authorList>
            <person name="Buettner E."/>
        </authorList>
    </citation>
    <scope>NUCLEOTIDE SEQUENCE</scope>
    <source>
        <strain evidence="1">VT162</strain>
    </source>
</reference>
<sequence length="387" mass="43754">MRLALTVLSENPHPKIDIYLDSFPCAPPLALQAWQRVTRLAEDKSIQIRSLIVKVDRESMRSLLPHLPNHPLPRLEELELVVVDGQDYISSMDDFIPEIPSDHPPLYSLKLEVIAIPLENTIFNGLRKLELIWLSLPLPTTDSFLDVLDRCTGLEILVLDSSPPLLVEKVDCPNHYRTVELSHLKTFRVSDDRVEQIVHLLLHLSLPPTTTIGLEWVVEDDWNWNHFFEDLPALSLALQVLGVVEWLDVKFTGGDYSDAYIKAGRDTLGLRPPLLLISLEGEGEQPKSVGFEIVMLSFPHLFSSSTQLRHLNVTCDDQFLSLEIWADALTAFPYITTLDYSSISSYIENLGPTEEELRQFFASPQVATLCPRLSTVNILVHVLHGCD</sequence>